<evidence type="ECO:0000256" key="5">
    <source>
        <dbReference type="PROSITE-ProRule" id="PRU00335"/>
    </source>
</evidence>
<sequence length="226" mass="24644">MADDQALTKSAPRPAAETPPRRGRGRPVGDREGRRAELLEAAMKVIAEEGIAAASLRRVAKRAGCTTGAVSYYFANKEAMMAAVIESRFDQFDKLLEIGDDAASVRRGFERWLEITTTEDAVWAAGFQLLAYARNEPALAAAYQRRYAHYRGVFASILAKGQQQGWVRTDIAADLLADQLSAMGDGWMMLYPIEPARFGPKRVKALLDATMAIISPPAPSPGKRSA</sequence>
<dbReference type="InterPro" id="IPR050109">
    <property type="entry name" value="HTH-type_TetR-like_transc_reg"/>
</dbReference>
<feature type="domain" description="HTH tetR-type" evidence="7">
    <location>
        <begin position="32"/>
        <end position="92"/>
    </location>
</feature>
<evidence type="ECO:0000256" key="4">
    <source>
        <dbReference type="ARBA" id="ARBA00023163"/>
    </source>
</evidence>
<dbReference type="InterPro" id="IPR009057">
    <property type="entry name" value="Homeodomain-like_sf"/>
</dbReference>
<evidence type="ECO:0000259" key="7">
    <source>
        <dbReference type="PROSITE" id="PS50977"/>
    </source>
</evidence>
<dbReference type="InterPro" id="IPR001647">
    <property type="entry name" value="HTH_TetR"/>
</dbReference>
<protein>
    <submittedName>
        <fullName evidence="8">TetR/AcrR family transcriptional regulator</fullName>
    </submittedName>
</protein>
<name>A0ABW4N6W9_9CAUL</name>
<evidence type="ECO:0000313" key="8">
    <source>
        <dbReference type="EMBL" id="MFD1785005.1"/>
    </source>
</evidence>
<dbReference type="RefSeq" id="WP_377281964.1">
    <property type="nucleotide sequence ID" value="NZ_JBHRSI010000005.1"/>
</dbReference>
<dbReference type="Gene3D" id="1.10.357.10">
    <property type="entry name" value="Tetracycline Repressor, domain 2"/>
    <property type="match status" value="1"/>
</dbReference>
<evidence type="ECO:0000256" key="3">
    <source>
        <dbReference type="ARBA" id="ARBA00023125"/>
    </source>
</evidence>
<keyword evidence="3 5" id="KW-0238">DNA-binding</keyword>
<evidence type="ECO:0000256" key="6">
    <source>
        <dbReference type="SAM" id="MobiDB-lite"/>
    </source>
</evidence>
<reference evidence="9" key="1">
    <citation type="journal article" date="2019" name="Int. J. Syst. Evol. Microbiol.">
        <title>The Global Catalogue of Microorganisms (GCM) 10K type strain sequencing project: providing services to taxonomists for standard genome sequencing and annotation.</title>
        <authorList>
            <consortium name="The Broad Institute Genomics Platform"/>
            <consortium name="The Broad Institute Genome Sequencing Center for Infectious Disease"/>
            <person name="Wu L."/>
            <person name="Ma J."/>
        </authorList>
    </citation>
    <scope>NUCLEOTIDE SEQUENCE [LARGE SCALE GENOMIC DNA]</scope>
    <source>
        <strain evidence="9">DFY28</strain>
    </source>
</reference>
<dbReference type="SUPFAM" id="SSF46689">
    <property type="entry name" value="Homeodomain-like"/>
    <property type="match status" value="1"/>
</dbReference>
<keyword evidence="1" id="KW-0678">Repressor</keyword>
<dbReference type="InterPro" id="IPR039538">
    <property type="entry name" value="BetI_C"/>
</dbReference>
<proteinExistence type="predicted"/>
<dbReference type="Pfam" id="PF00440">
    <property type="entry name" value="TetR_N"/>
    <property type="match status" value="1"/>
</dbReference>
<dbReference type="Pfam" id="PF13977">
    <property type="entry name" value="TetR_C_6"/>
    <property type="match status" value="1"/>
</dbReference>
<evidence type="ECO:0000256" key="1">
    <source>
        <dbReference type="ARBA" id="ARBA00022491"/>
    </source>
</evidence>
<keyword evidence="9" id="KW-1185">Reference proteome</keyword>
<feature type="DNA-binding region" description="H-T-H motif" evidence="5">
    <location>
        <begin position="55"/>
        <end position="74"/>
    </location>
</feature>
<dbReference type="EMBL" id="JBHUEY010000006">
    <property type="protein sequence ID" value="MFD1785005.1"/>
    <property type="molecule type" value="Genomic_DNA"/>
</dbReference>
<organism evidence="8 9">
    <name type="scientific">Phenylobacterium terrae</name>
    <dbReference type="NCBI Taxonomy" id="2665495"/>
    <lineage>
        <taxon>Bacteria</taxon>
        <taxon>Pseudomonadati</taxon>
        <taxon>Pseudomonadota</taxon>
        <taxon>Alphaproteobacteria</taxon>
        <taxon>Caulobacterales</taxon>
        <taxon>Caulobacteraceae</taxon>
        <taxon>Phenylobacterium</taxon>
    </lineage>
</organism>
<dbReference type="PANTHER" id="PTHR30055">
    <property type="entry name" value="HTH-TYPE TRANSCRIPTIONAL REGULATOR RUTR"/>
    <property type="match status" value="1"/>
</dbReference>
<feature type="region of interest" description="Disordered" evidence="6">
    <location>
        <begin position="1"/>
        <end position="32"/>
    </location>
</feature>
<dbReference type="PRINTS" id="PR00455">
    <property type="entry name" value="HTHTETR"/>
</dbReference>
<evidence type="ECO:0000256" key="2">
    <source>
        <dbReference type="ARBA" id="ARBA00023015"/>
    </source>
</evidence>
<dbReference type="PANTHER" id="PTHR30055:SF234">
    <property type="entry name" value="HTH-TYPE TRANSCRIPTIONAL REGULATOR BETI"/>
    <property type="match status" value="1"/>
</dbReference>
<dbReference type="Proteomes" id="UP001597237">
    <property type="component" value="Unassembled WGS sequence"/>
</dbReference>
<evidence type="ECO:0000313" key="9">
    <source>
        <dbReference type="Proteomes" id="UP001597237"/>
    </source>
</evidence>
<dbReference type="PROSITE" id="PS50977">
    <property type="entry name" value="HTH_TETR_2"/>
    <property type="match status" value="1"/>
</dbReference>
<keyword evidence="2" id="KW-0805">Transcription regulation</keyword>
<accession>A0ABW4N6W9</accession>
<dbReference type="SUPFAM" id="SSF48498">
    <property type="entry name" value="Tetracyclin repressor-like, C-terminal domain"/>
    <property type="match status" value="1"/>
</dbReference>
<keyword evidence="4" id="KW-0804">Transcription</keyword>
<comment type="caution">
    <text evidence="8">The sequence shown here is derived from an EMBL/GenBank/DDBJ whole genome shotgun (WGS) entry which is preliminary data.</text>
</comment>
<dbReference type="InterPro" id="IPR036271">
    <property type="entry name" value="Tet_transcr_reg_TetR-rel_C_sf"/>
</dbReference>
<gene>
    <name evidence="8" type="ORF">ACFSC0_16500</name>
</gene>